<dbReference type="InterPro" id="IPR028346">
    <property type="entry name" value="HAUS2"/>
</dbReference>
<dbReference type="KEGG" id="ngr:NAEGRDRAFT_68413"/>
<reference evidence="1 2" key="1">
    <citation type="journal article" date="2010" name="Cell">
        <title>The genome of Naegleria gruberi illuminates early eukaryotic versatility.</title>
        <authorList>
            <person name="Fritz-Laylin L.K."/>
            <person name="Prochnik S.E."/>
            <person name="Ginger M.L."/>
            <person name="Dacks J.B."/>
            <person name="Carpenter M.L."/>
            <person name="Field M.C."/>
            <person name="Kuo A."/>
            <person name="Paredez A."/>
            <person name="Chapman J."/>
            <person name="Pham J."/>
            <person name="Shu S."/>
            <person name="Neupane R."/>
            <person name="Cipriano M."/>
            <person name="Mancuso J."/>
            <person name="Tu H."/>
            <person name="Salamov A."/>
            <person name="Lindquist E."/>
            <person name="Shapiro H."/>
            <person name="Lucas S."/>
            <person name="Grigoriev I.V."/>
            <person name="Cande W.Z."/>
            <person name="Fulton C."/>
            <person name="Rokhsar D.S."/>
            <person name="Dawson S.C."/>
        </authorList>
    </citation>
    <scope>NUCLEOTIDE SEQUENCE [LARGE SCALE GENOMIC DNA]</scope>
    <source>
        <strain evidence="1 2">NEG-M</strain>
    </source>
</reference>
<gene>
    <name evidence="1" type="ORF">NAEGRDRAFT_68413</name>
</gene>
<dbReference type="Pfam" id="PF15003">
    <property type="entry name" value="HAUS2"/>
    <property type="match status" value="1"/>
</dbReference>
<dbReference type="EMBL" id="GG738872">
    <property type="protein sequence ID" value="EFC43638.1"/>
    <property type="molecule type" value="Genomic_DNA"/>
</dbReference>
<dbReference type="Proteomes" id="UP000006671">
    <property type="component" value="Unassembled WGS sequence"/>
</dbReference>
<dbReference type="OrthoDB" id="10254435at2759"/>
<dbReference type="GO" id="GO:0051225">
    <property type="term" value="P:spindle assembly"/>
    <property type="evidence" value="ECO:0007669"/>
    <property type="project" value="InterPro"/>
</dbReference>
<dbReference type="GeneID" id="8847650"/>
<dbReference type="InParanoid" id="D2VHQ9"/>
<dbReference type="OMA" id="HEKYELM"/>
<dbReference type="GO" id="GO:0031023">
    <property type="term" value="P:microtubule organizing center organization"/>
    <property type="evidence" value="ECO:0007669"/>
    <property type="project" value="InterPro"/>
</dbReference>
<evidence type="ECO:0000313" key="2">
    <source>
        <dbReference type="Proteomes" id="UP000006671"/>
    </source>
</evidence>
<protein>
    <submittedName>
        <fullName evidence="1">Predicted protein</fullName>
    </submittedName>
</protein>
<dbReference type="AlphaFoldDB" id="D2VHQ9"/>
<name>D2VHQ9_NAEGR</name>
<keyword evidence="2" id="KW-1185">Reference proteome</keyword>
<proteinExistence type="predicted"/>
<dbReference type="VEuPathDB" id="AmoebaDB:NAEGRDRAFT_68413"/>
<accession>D2VHQ9</accession>
<evidence type="ECO:0000313" key="1">
    <source>
        <dbReference type="EMBL" id="EFC43638.1"/>
    </source>
</evidence>
<dbReference type="RefSeq" id="XP_002676382.1">
    <property type="nucleotide sequence ID" value="XM_002676336.1"/>
</dbReference>
<sequence length="190" mass="22259">MASNLLRLADRCGCYNEDEFNSQQQDNEMDLTNLLSESMNIQDRIFQLHEKYELMMEYNKTYDLLNDERLSERLMLLNELCDNLERFSVNKSKILNKIQAPTLDTSQKLVKINREYQPHFANLLKSIARTMDIVHQSINNIEWASVKKKNIEKSKLEDVFKSIPQMLSKYQRFVSTIDSQTLALNSAANI</sequence>
<organism evidence="2">
    <name type="scientific">Naegleria gruberi</name>
    <name type="common">Amoeba</name>
    <dbReference type="NCBI Taxonomy" id="5762"/>
    <lineage>
        <taxon>Eukaryota</taxon>
        <taxon>Discoba</taxon>
        <taxon>Heterolobosea</taxon>
        <taxon>Tetramitia</taxon>
        <taxon>Eutetramitia</taxon>
        <taxon>Vahlkampfiidae</taxon>
        <taxon>Naegleria</taxon>
    </lineage>
</organism>